<dbReference type="NCBIfam" id="NF001979">
    <property type="entry name" value="PRK00768.1"/>
    <property type="match status" value="1"/>
</dbReference>
<evidence type="ECO:0000313" key="12">
    <source>
        <dbReference type="EMBL" id="SMO93031.1"/>
    </source>
</evidence>
<name>A0A521FBL7_9ACTN</name>
<proteinExistence type="inferred from homology"/>
<gene>
    <name evidence="8" type="primary">nadE</name>
    <name evidence="12" type="ORF">SAMN06273567_107274</name>
</gene>
<evidence type="ECO:0000256" key="5">
    <source>
        <dbReference type="ARBA" id="ARBA00022840"/>
    </source>
</evidence>
<dbReference type="GO" id="GO:0009435">
    <property type="term" value="P:NAD+ biosynthetic process"/>
    <property type="evidence" value="ECO:0007669"/>
    <property type="project" value="UniProtKB-UniRule"/>
</dbReference>
<sequence>MTDGAREVQRRIAQELGVLSDFDPAQEADRRSRFLADLLAASGLRTLVLGISGGVDSATVGMLCRRAVRRRPLGSAALVAVRLPYGRQHDEADCGAVLDAIEPDHLFTVDIRPASDAALAGLTAAGLRFPSDDRADHALGNIKARQRMVAQYGIAAALDGLVIGTDHAAEAVTGFFTKFGDGGVDANPLAGLTKRRVRRLARHLGVPERIVDKTPTADLESLRPQLPDEEVLGLSYDEIDDFLEGRPVRPETQAEIIHRYTATAHKRTGPITPPR</sequence>
<dbReference type="PANTHER" id="PTHR23090:SF7">
    <property type="entry name" value="NH(3)-DEPENDENT NAD(+) SYNTHETASE"/>
    <property type="match status" value="1"/>
</dbReference>
<dbReference type="InterPro" id="IPR014729">
    <property type="entry name" value="Rossmann-like_a/b/a_fold"/>
</dbReference>
<evidence type="ECO:0000256" key="10">
    <source>
        <dbReference type="RuleBase" id="RU003812"/>
    </source>
</evidence>
<evidence type="ECO:0000259" key="11">
    <source>
        <dbReference type="Pfam" id="PF02540"/>
    </source>
</evidence>
<dbReference type="HAMAP" id="MF_00193">
    <property type="entry name" value="NadE_ammonia_dep"/>
    <property type="match status" value="1"/>
</dbReference>
<keyword evidence="4 8" id="KW-0547">Nucleotide-binding</keyword>
<feature type="binding site" evidence="8">
    <location>
        <position position="170"/>
    </location>
    <ligand>
        <name>Mg(2+)</name>
        <dbReference type="ChEBI" id="CHEBI:18420"/>
    </ligand>
</feature>
<feature type="binding site" description="in other chain" evidence="8">
    <location>
        <position position="178"/>
    </location>
    <ligand>
        <name>deamido-NAD(+)</name>
        <dbReference type="ChEBI" id="CHEBI:58437"/>
        <note>ligand shared between two neighboring subunits</note>
    </ligand>
</feature>
<dbReference type="InterPro" id="IPR003694">
    <property type="entry name" value="NAD_synthase"/>
</dbReference>
<dbReference type="CDD" id="cd00553">
    <property type="entry name" value="NAD_synthase"/>
    <property type="match status" value="1"/>
</dbReference>
<evidence type="ECO:0000256" key="1">
    <source>
        <dbReference type="ARBA" id="ARBA00005859"/>
    </source>
</evidence>
<keyword evidence="6 8" id="KW-0460">Magnesium</keyword>
<comment type="catalytic activity">
    <reaction evidence="8 10">
        <text>deamido-NAD(+) + NH4(+) + ATP = AMP + diphosphate + NAD(+) + H(+)</text>
        <dbReference type="Rhea" id="RHEA:21188"/>
        <dbReference type="ChEBI" id="CHEBI:15378"/>
        <dbReference type="ChEBI" id="CHEBI:28938"/>
        <dbReference type="ChEBI" id="CHEBI:30616"/>
        <dbReference type="ChEBI" id="CHEBI:33019"/>
        <dbReference type="ChEBI" id="CHEBI:57540"/>
        <dbReference type="ChEBI" id="CHEBI:58437"/>
        <dbReference type="ChEBI" id="CHEBI:456215"/>
        <dbReference type="EC" id="6.3.1.5"/>
    </reaction>
</comment>
<evidence type="ECO:0000256" key="9">
    <source>
        <dbReference type="RuleBase" id="RU003811"/>
    </source>
</evidence>
<feature type="binding site" evidence="8">
    <location>
        <position position="185"/>
    </location>
    <ligand>
        <name>deamido-NAD(+)</name>
        <dbReference type="ChEBI" id="CHEBI:58437"/>
        <note>ligand shared between two neighboring subunits</note>
    </ligand>
</feature>
<comment type="function">
    <text evidence="8">Catalyzes the ATP-dependent amidation of deamido-NAD to form NAD. Uses ammonia as a nitrogen source.</text>
</comment>
<dbReference type="InterPro" id="IPR022926">
    <property type="entry name" value="NH(3)-dep_NAD(+)_synth"/>
</dbReference>
<evidence type="ECO:0000256" key="3">
    <source>
        <dbReference type="ARBA" id="ARBA00022723"/>
    </source>
</evidence>
<dbReference type="GO" id="GO:0005524">
    <property type="term" value="F:ATP binding"/>
    <property type="evidence" value="ECO:0007669"/>
    <property type="project" value="UniProtKB-UniRule"/>
</dbReference>
<evidence type="ECO:0000256" key="2">
    <source>
        <dbReference type="ARBA" id="ARBA00022598"/>
    </source>
</evidence>
<keyword evidence="3 8" id="KW-0479">Metal-binding</keyword>
<evidence type="ECO:0000313" key="13">
    <source>
        <dbReference type="Proteomes" id="UP000317484"/>
    </source>
</evidence>
<dbReference type="AlphaFoldDB" id="A0A521FBL7"/>
<dbReference type="GO" id="GO:0004359">
    <property type="term" value="F:glutaminase activity"/>
    <property type="evidence" value="ECO:0007669"/>
    <property type="project" value="InterPro"/>
</dbReference>
<feature type="binding site" description="in other chain" evidence="8">
    <location>
        <begin position="265"/>
        <end position="266"/>
    </location>
    <ligand>
        <name>deamido-NAD(+)</name>
        <dbReference type="ChEBI" id="CHEBI:58437"/>
        <note>ligand shared between two neighboring subunits</note>
    </ligand>
</feature>
<keyword evidence="5 8" id="KW-0067">ATP-binding</keyword>
<feature type="binding site" evidence="8">
    <location>
        <position position="165"/>
    </location>
    <ligand>
        <name>ATP</name>
        <dbReference type="ChEBI" id="CHEBI:30616"/>
    </ligand>
</feature>
<dbReference type="GO" id="GO:0003952">
    <property type="term" value="F:NAD+ synthase (glutamine-hydrolyzing) activity"/>
    <property type="evidence" value="ECO:0007669"/>
    <property type="project" value="InterPro"/>
</dbReference>
<dbReference type="RefSeq" id="WP_142459843.1">
    <property type="nucleotide sequence ID" value="NZ_FXTJ01000007.1"/>
</dbReference>
<reference evidence="12 13" key="1">
    <citation type="submission" date="2017-05" db="EMBL/GenBank/DDBJ databases">
        <authorList>
            <person name="Varghese N."/>
            <person name="Submissions S."/>
        </authorList>
    </citation>
    <scope>NUCLEOTIDE SEQUENCE [LARGE SCALE GENOMIC DNA]</scope>
    <source>
        <strain evidence="12 13">DSM 46834</strain>
    </source>
</reference>
<feature type="binding site" evidence="8">
    <location>
        <position position="194"/>
    </location>
    <ligand>
        <name>ATP</name>
        <dbReference type="ChEBI" id="CHEBI:30616"/>
    </ligand>
</feature>
<feature type="binding site" evidence="8">
    <location>
        <position position="56"/>
    </location>
    <ligand>
        <name>Mg(2+)</name>
        <dbReference type="ChEBI" id="CHEBI:18420"/>
    </ligand>
</feature>
<keyword evidence="7 8" id="KW-0520">NAD</keyword>
<keyword evidence="2 8" id="KW-0436">Ligase</keyword>
<organism evidence="12 13">
    <name type="scientific">Geodermatophilus aquaeductus</name>
    <dbReference type="NCBI Taxonomy" id="1564161"/>
    <lineage>
        <taxon>Bacteria</taxon>
        <taxon>Bacillati</taxon>
        <taxon>Actinomycetota</taxon>
        <taxon>Actinomycetes</taxon>
        <taxon>Geodermatophilales</taxon>
        <taxon>Geodermatophilaceae</taxon>
        <taxon>Geodermatophilus</taxon>
    </lineage>
</organism>
<dbReference type="EC" id="6.3.1.5" evidence="8 10"/>
<protein>
    <recommendedName>
        <fullName evidence="8 10">NH(3)-dependent NAD(+) synthetase</fullName>
        <ecNumber evidence="8 10">6.3.1.5</ecNumber>
    </recommendedName>
</protein>
<feature type="binding site" evidence="8">
    <location>
        <position position="216"/>
    </location>
    <ligand>
        <name>ATP</name>
        <dbReference type="ChEBI" id="CHEBI:30616"/>
    </ligand>
</feature>
<evidence type="ECO:0000256" key="7">
    <source>
        <dbReference type="ARBA" id="ARBA00023027"/>
    </source>
</evidence>
<feature type="domain" description="NAD/GMP synthase" evidence="11">
    <location>
        <begin position="30"/>
        <end position="269"/>
    </location>
</feature>
<accession>A0A521FBL7</accession>
<dbReference type="Proteomes" id="UP000317484">
    <property type="component" value="Unassembled WGS sequence"/>
</dbReference>
<dbReference type="EMBL" id="FXTJ01000007">
    <property type="protein sequence ID" value="SMO93031.1"/>
    <property type="molecule type" value="Genomic_DNA"/>
</dbReference>
<comment type="pathway">
    <text evidence="8">Cofactor biosynthesis; NAD(+) biosynthesis; NAD(+) from deamido-NAD(+) (ammonia route): step 1/1.</text>
</comment>
<dbReference type="GO" id="GO:0005737">
    <property type="term" value="C:cytoplasm"/>
    <property type="evidence" value="ECO:0007669"/>
    <property type="project" value="InterPro"/>
</dbReference>
<dbReference type="GO" id="GO:0046872">
    <property type="term" value="F:metal ion binding"/>
    <property type="evidence" value="ECO:0007669"/>
    <property type="project" value="UniProtKB-KW"/>
</dbReference>
<dbReference type="Pfam" id="PF02540">
    <property type="entry name" value="NAD_synthase"/>
    <property type="match status" value="1"/>
</dbReference>
<dbReference type="GO" id="GO:0008795">
    <property type="term" value="F:NAD+ synthase activity"/>
    <property type="evidence" value="ECO:0007669"/>
    <property type="project" value="UniProtKB-UniRule"/>
</dbReference>
<dbReference type="Gene3D" id="3.40.50.620">
    <property type="entry name" value="HUPs"/>
    <property type="match status" value="1"/>
</dbReference>
<dbReference type="InterPro" id="IPR022310">
    <property type="entry name" value="NAD/GMP_synthase"/>
</dbReference>
<evidence type="ECO:0000256" key="4">
    <source>
        <dbReference type="ARBA" id="ARBA00022741"/>
    </source>
</evidence>
<comment type="subunit">
    <text evidence="8">Homodimer.</text>
</comment>
<dbReference type="NCBIfam" id="TIGR00552">
    <property type="entry name" value="nadE"/>
    <property type="match status" value="1"/>
</dbReference>
<comment type="similarity">
    <text evidence="1 8 9">Belongs to the NAD synthetase family.</text>
</comment>
<dbReference type="PANTHER" id="PTHR23090">
    <property type="entry name" value="NH 3 /GLUTAMINE-DEPENDENT NAD + SYNTHETASE"/>
    <property type="match status" value="1"/>
</dbReference>
<evidence type="ECO:0000256" key="8">
    <source>
        <dbReference type="HAMAP-Rule" id="MF_00193"/>
    </source>
</evidence>
<feature type="binding site" description="in other chain" evidence="8">
    <location>
        <position position="145"/>
    </location>
    <ligand>
        <name>deamido-NAD(+)</name>
        <dbReference type="ChEBI" id="CHEBI:58437"/>
        <note>ligand shared between two neighboring subunits</note>
    </ligand>
</feature>
<dbReference type="SUPFAM" id="SSF52402">
    <property type="entry name" value="Adenine nucleotide alpha hydrolases-like"/>
    <property type="match status" value="1"/>
</dbReference>
<evidence type="ECO:0000256" key="6">
    <source>
        <dbReference type="ARBA" id="ARBA00022842"/>
    </source>
</evidence>
<feature type="binding site" evidence="8">
    <location>
        <begin position="50"/>
        <end position="57"/>
    </location>
    <ligand>
        <name>ATP</name>
        <dbReference type="ChEBI" id="CHEBI:30616"/>
    </ligand>
</feature>
<keyword evidence="13" id="KW-1185">Reference proteome</keyword>
<dbReference type="UniPathway" id="UPA00253">
    <property type="reaction ID" value="UER00333"/>
</dbReference>